<organism evidence="3 4">
    <name type="scientific">Paenibacillus sacheonensis</name>
    <dbReference type="NCBI Taxonomy" id="742054"/>
    <lineage>
        <taxon>Bacteria</taxon>
        <taxon>Bacillati</taxon>
        <taxon>Bacillota</taxon>
        <taxon>Bacilli</taxon>
        <taxon>Bacillales</taxon>
        <taxon>Paenibacillaceae</taxon>
        <taxon>Paenibacillus</taxon>
    </lineage>
</organism>
<feature type="transmembrane region" description="Helical" evidence="1">
    <location>
        <begin position="218"/>
        <end position="239"/>
    </location>
</feature>
<feature type="domain" description="DUF1206" evidence="2">
    <location>
        <begin position="34"/>
        <end position="101"/>
    </location>
</feature>
<proteinExistence type="predicted"/>
<keyword evidence="1" id="KW-0472">Membrane</keyword>
<feature type="transmembrane region" description="Helical" evidence="1">
    <location>
        <begin position="165"/>
        <end position="186"/>
    </location>
</feature>
<feature type="transmembrane region" description="Helical" evidence="1">
    <location>
        <begin position="41"/>
        <end position="58"/>
    </location>
</feature>
<dbReference type="Proteomes" id="UP000558113">
    <property type="component" value="Unassembled WGS sequence"/>
</dbReference>
<keyword evidence="1" id="KW-1133">Transmembrane helix</keyword>
<feature type="transmembrane region" description="Helical" evidence="1">
    <location>
        <begin position="113"/>
        <end position="134"/>
    </location>
</feature>
<dbReference type="OrthoDB" id="5702018at2"/>
<keyword evidence="4" id="KW-1185">Reference proteome</keyword>
<evidence type="ECO:0000313" key="4">
    <source>
        <dbReference type="Proteomes" id="UP000558113"/>
    </source>
</evidence>
<feature type="domain" description="DUF1206" evidence="2">
    <location>
        <begin position="117"/>
        <end position="189"/>
    </location>
</feature>
<feature type="transmembrane region" description="Helical" evidence="1">
    <location>
        <begin position="78"/>
        <end position="101"/>
    </location>
</feature>
<feature type="transmembrane region" description="Helical" evidence="1">
    <location>
        <begin position="259"/>
        <end position="285"/>
    </location>
</feature>
<protein>
    <submittedName>
        <fullName evidence="3">DUF1206 domain-containing protein</fullName>
    </submittedName>
</protein>
<dbReference type="Pfam" id="PF06724">
    <property type="entry name" value="DUF1206"/>
    <property type="match status" value="3"/>
</dbReference>
<sequence length="294" mass="31884">MASTTKNFGKVIETGKEAADKAAYSPFVEGMARLGYGARGIVYFFMGLLTVKLALGAGGRATDQQGAIAAIGNQPVGWVFLIALLVGLVSYSLWGLARAILDPLRVGHDAKGIAERIGFFCSAVSYAMLVPPTYQRIVGGPRPAHNGAQTEQAQQTAAQLFTKPWGPWLTGFVGLIVILVGLVQLYRAVQLHFDRQTEPRALSDRYVKWVKQLGRYGMLARGVLFILVGVLLILSGYRVNPGKAQGFEGALLLLLRQPFGVWLMGIVAAGLVAMGLYSMLIAVWFRLKRSQQTK</sequence>
<keyword evidence="1" id="KW-0812">Transmembrane</keyword>
<evidence type="ECO:0000259" key="2">
    <source>
        <dbReference type="Pfam" id="PF06724"/>
    </source>
</evidence>
<name>A0A7X4YS82_9BACL</name>
<dbReference type="InterPro" id="IPR009597">
    <property type="entry name" value="DUF1206"/>
</dbReference>
<reference evidence="3 4" key="1">
    <citation type="submission" date="2020-01" db="EMBL/GenBank/DDBJ databases">
        <title>Paenibacillus soybeanensis sp. nov. isolated from the nodules of soybean (Glycine max(L.) Merr).</title>
        <authorList>
            <person name="Wang H."/>
        </authorList>
    </citation>
    <scope>NUCLEOTIDE SEQUENCE [LARGE SCALE GENOMIC DNA]</scope>
    <source>
        <strain evidence="3 4">DSM 23054</strain>
    </source>
</reference>
<accession>A0A7X4YS82</accession>
<feature type="domain" description="DUF1206" evidence="2">
    <location>
        <begin position="217"/>
        <end position="284"/>
    </location>
</feature>
<comment type="caution">
    <text evidence="3">The sequence shown here is derived from an EMBL/GenBank/DDBJ whole genome shotgun (WGS) entry which is preliminary data.</text>
</comment>
<dbReference type="RefSeq" id="WP_161701739.1">
    <property type="nucleotide sequence ID" value="NZ_JAAAMU010000012.1"/>
</dbReference>
<evidence type="ECO:0000313" key="3">
    <source>
        <dbReference type="EMBL" id="NBC71617.1"/>
    </source>
</evidence>
<dbReference type="EMBL" id="JAAAMU010000012">
    <property type="protein sequence ID" value="NBC71617.1"/>
    <property type="molecule type" value="Genomic_DNA"/>
</dbReference>
<gene>
    <name evidence="3" type="ORF">GT003_21690</name>
</gene>
<evidence type="ECO:0000256" key="1">
    <source>
        <dbReference type="SAM" id="Phobius"/>
    </source>
</evidence>
<dbReference type="AlphaFoldDB" id="A0A7X4YS82"/>